<evidence type="ECO:0000256" key="6">
    <source>
        <dbReference type="RuleBase" id="RU363053"/>
    </source>
</evidence>
<reference evidence="7" key="1">
    <citation type="submission" date="2009-03" db="EMBL/GenBank/DDBJ databases">
        <title>Caligus clemensi ESTs and full-length cDNAs.</title>
        <authorList>
            <person name="Yasuike M."/>
            <person name="von Schalburg K."/>
            <person name="Cooper G."/>
            <person name="Leong J."/>
            <person name="Jones S.R.M."/>
            <person name="Koop B.F."/>
        </authorList>
    </citation>
    <scope>NUCLEOTIDE SEQUENCE</scope>
    <source>
        <tissue evidence="7">Whole</tissue>
    </source>
</reference>
<comment type="similarity">
    <text evidence="2 6">Belongs to the peroxisomal membrane protein PXMP2/4 family.</text>
</comment>
<accession>C1C0U9</accession>
<dbReference type="GO" id="GO:0061668">
    <property type="term" value="P:mitochondrial ribosome assembly"/>
    <property type="evidence" value="ECO:0007669"/>
    <property type="project" value="TreeGrafter"/>
</dbReference>
<evidence type="ECO:0000256" key="4">
    <source>
        <dbReference type="ARBA" id="ARBA00022989"/>
    </source>
</evidence>
<dbReference type="GO" id="GO:0016020">
    <property type="term" value="C:membrane"/>
    <property type="evidence" value="ECO:0007669"/>
    <property type="project" value="UniProtKB-SubCell"/>
</dbReference>
<protein>
    <submittedName>
        <fullName evidence="7">FKSG24 homolog</fullName>
    </submittedName>
</protein>
<keyword evidence="3 6" id="KW-0812">Transmembrane</keyword>
<dbReference type="Pfam" id="PF04117">
    <property type="entry name" value="Mpv17_PMP22"/>
    <property type="match status" value="1"/>
</dbReference>
<dbReference type="PANTHER" id="PTHR11266">
    <property type="entry name" value="PEROXISOMAL MEMBRANE PROTEIN 2, PXMP2 MPV17"/>
    <property type="match status" value="1"/>
</dbReference>
<name>C1C0U9_CALCM</name>
<dbReference type="InterPro" id="IPR007248">
    <property type="entry name" value="Mpv17_PMP22"/>
</dbReference>
<dbReference type="AlphaFoldDB" id="C1C0U9"/>
<comment type="subcellular location">
    <subcellularLocation>
        <location evidence="1">Membrane</location>
        <topology evidence="1">Multi-pass membrane protein</topology>
    </subcellularLocation>
</comment>
<evidence type="ECO:0000313" key="7">
    <source>
        <dbReference type="EMBL" id="ACO14902.1"/>
    </source>
</evidence>
<gene>
    <name evidence="7" type="primary">FKS24</name>
</gene>
<dbReference type="EMBL" id="BT080478">
    <property type="protein sequence ID" value="ACO14902.1"/>
    <property type="molecule type" value="mRNA"/>
</dbReference>
<feature type="transmembrane region" description="Helical" evidence="6">
    <location>
        <begin position="99"/>
        <end position="116"/>
    </location>
</feature>
<proteinExistence type="evidence at transcript level"/>
<dbReference type="PANTHER" id="PTHR11266:SF8">
    <property type="entry name" value="MPV17-LIKE PROTEIN 2"/>
    <property type="match status" value="1"/>
</dbReference>
<sequence length="189" mass="22545">MLHRMIGGLRQGFRANTLTSNTLTCGFLLTAGDVILQRIELSRNTPSSNNTYDVARTSRMCLVGLSQGPPHHYWYIWLDKYFPKRDIRSVCFKIPADQILAAPFFAFTFFFGMGLLEDRRMSEIWREFLRKFPTIYIFDWCIWPPTQYINFKWVPPHFRVLYVNIVTLIWDVFLSFIKHFEEDERNTRI</sequence>
<evidence type="ECO:0000256" key="1">
    <source>
        <dbReference type="ARBA" id="ARBA00004141"/>
    </source>
</evidence>
<dbReference type="GO" id="GO:0005739">
    <property type="term" value="C:mitochondrion"/>
    <property type="evidence" value="ECO:0007669"/>
    <property type="project" value="TreeGrafter"/>
</dbReference>
<keyword evidence="4 6" id="KW-1133">Transmembrane helix</keyword>
<evidence type="ECO:0000256" key="3">
    <source>
        <dbReference type="ARBA" id="ARBA00022692"/>
    </source>
</evidence>
<organism evidence="7">
    <name type="scientific">Caligus clemensi</name>
    <name type="common">Sea louse</name>
    <dbReference type="NCBI Taxonomy" id="344056"/>
    <lineage>
        <taxon>Eukaryota</taxon>
        <taxon>Metazoa</taxon>
        <taxon>Ecdysozoa</taxon>
        <taxon>Arthropoda</taxon>
        <taxon>Crustacea</taxon>
        <taxon>Multicrustacea</taxon>
        <taxon>Hexanauplia</taxon>
        <taxon>Copepoda</taxon>
        <taxon>Siphonostomatoida</taxon>
        <taxon>Caligidae</taxon>
        <taxon>Caligus</taxon>
    </lineage>
</organism>
<feature type="transmembrane region" description="Helical" evidence="6">
    <location>
        <begin position="158"/>
        <end position="177"/>
    </location>
</feature>
<evidence type="ECO:0000256" key="5">
    <source>
        <dbReference type="ARBA" id="ARBA00023136"/>
    </source>
</evidence>
<evidence type="ECO:0000256" key="2">
    <source>
        <dbReference type="ARBA" id="ARBA00006824"/>
    </source>
</evidence>
<keyword evidence="5 6" id="KW-0472">Membrane</keyword>